<feature type="compositionally biased region" description="Basic and acidic residues" evidence="1">
    <location>
        <begin position="56"/>
        <end position="73"/>
    </location>
</feature>
<name>A0AAV8TWH3_9ROSI</name>
<evidence type="ECO:0000256" key="1">
    <source>
        <dbReference type="SAM" id="MobiDB-lite"/>
    </source>
</evidence>
<accession>A0AAV8TWH3</accession>
<comment type="caution">
    <text evidence="2">The sequence shown here is derived from an EMBL/GenBank/DDBJ whole genome shotgun (WGS) entry which is preliminary data.</text>
</comment>
<sequence length="96" mass="10191">MDEHKDIDSSISADSESSKTPNASQDVAKALPGVDESKESGDLVVDASVGGLIDDSFGKGDDIDDKSSHKVEIENSETQPIRDEIAVKTSSLLKEE</sequence>
<keyword evidence="3" id="KW-1185">Reference proteome</keyword>
<proteinExistence type="predicted"/>
<dbReference type="EMBL" id="JAIWQS010000003">
    <property type="protein sequence ID" value="KAJ8770279.1"/>
    <property type="molecule type" value="Genomic_DNA"/>
</dbReference>
<feature type="region of interest" description="Disordered" evidence="1">
    <location>
        <begin position="54"/>
        <end position="96"/>
    </location>
</feature>
<reference evidence="2 3" key="1">
    <citation type="submission" date="2021-09" db="EMBL/GenBank/DDBJ databases">
        <title>Genomic insights and catalytic innovation underlie evolution of tropane alkaloids biosynthesis.</title>
        <authorList>
            <person name="Wang Y.-J."/>
            <person name="Tian T."/>
            <person name="Huang J.-P."/>
            <person name="Huang S.-X."/>
        </authorList>
    </citation>
    <scope>NUCLEOTIDE SEQUENCE [LARGE SCALE GENOMIC DNA]</scope>
    <source>
        <strain evidence="2">KIB-2018</strain>
        <tissue evidence="2">Leaf</tissue>
    </source>
</reference>
<gene>
    <name evidence="2" type="ORF">K2173_012749</name>
</gene>
<dbReference type="AlphaFoldDB" id="A0AAV8TWH3"/>
<feature type="region of interest" description="Disordered" evidence="1">
    <location>
        <begin position="1"/>
        <end position="42"/>
    </location>
</feature>
<dbReference type="Proteomes" id="UP001159364">
    <property type="component" value="Linkage Group LG03"/>
</dbReference>
<evidence type="ECO:0000313" key="2">
    <source>
        <dbReference type="EMBL" id="KAJ8770279.1"/>
    </source>
</evidence>
<evidence type="ECO:0000313" key="3">
    <source>
        <dbReference type="Proteomes" id="UP001159364"/>
    </source>
</evidence>
<protein>
    <submittedName>
        <fullName evidence="2">Uncharacterized protein</fullName>
    </submittedName>
</protein>
<organism evidence="2 3">
    <name type="scientific">Erythroxylum novogranatense</name>
    <dbReference type="NCBI Taxonomy" id="1862640"/>
    <lineage>
        <taxon>Eukaryota</taxon>
        <taxon>Viridiplantae</taxon>
        <taxon>Streptophyta</taxon>
        <taxon>Embryophyta</taxon>
        <taxon>Tracheophyta</taxon>
        <taxon>Spermatophyta</taxon>
        <taxon>Magnoliopsida</taxon>
        <taxon>eudicotyledons</taxon>
        <taxon>Gunneridae</taxon>
        <taxon>Pentapetalae</taxon>
        <taxon>rosids</taxon>
        <taxon>fabids</taxon>
        <taxon>Malpighiales</taxon>
        <taxon>Erythroxylaceae</taxon>
        <taxon>Erythroxylum</taxon>
    </lineage>
</organism>